<dbReference type="EMBL" id="FNIR01000003">
    <property type="protein sequence ID" value="SDO02101.1"/>
    <property type="molecule type" value="Genomic_DNA"/>
</dbReference>
<dbReference type="InterPro" id="IPR018193">
    <property type="entry name" value="Glyc_kinase_flavodox-like_fold"/>
</dbReference>
<gene>
    <name evidence="5" type="ORF">SAMN05660199_01143</name>
</gene>
<dbReference type="InterPro" id="IPR004381">
    <property type="entry name" value="Glycerate_kinase"/>
</dbReference>
<dbReference type="SUPFAM" id="SSF110738">
    <property type="entry name" value="Glycerate kinase I"/>
    <property type="match status" value="1"/>
</dbReference>
<accession>A0A1H0G5H8</accession>
<evidence type="ECO:0000256" key="2">
    <source>
        <dbReference type="ARBA" id="ARBA00022679"/>
    </source>
</evidence>
<reference evidence="6" key="1">
    <citation type="submission" date="2016-10" db="EMBL/GenBank/DDBJ databases">
        <authorList>
            <person name="Varghese N."/>
            <person name="Submissions S."/>
        </authorList>
    </citation>
    <scope>NUCLEOTIDE SEQUENCE [LARGE SCALE GENOMIC DNA]</scope>
    <source>
        <strain evidence="6">DSM 45843</strain>
    </source>
</reference>
<dbReference type="PANTHER" id="PTHR21599:SF0">
    <property type="entry name" value="GLYCERATE KINASE"/>
    <property type="match status" value="1"/>
</dbReference>
<dbReference type="NCBIfam" id="TIGR00045">
    <property type="entry name" value="glycerate kinase"/>
    <property type="match status" value="1"/>
</dbReference>
<evidence type="ECO:0000313" key="5">
    <source>
        <dbReference type="EMBL" id="SDO02101.1"/>
    </source>
</evidence>
<evidence type="ECO:0000256" key="3">
    <source>
        <dbReference type="ARBA" id="ARBA00022777"/>
    </source>
</evidence>
<dbReference type="GO" id="GO:0008887">
    <property type="term" value="F:glycerate kinase activity"/>
    <property type="evidence" value="ECO:0007669"/>
    <property type="project" value="UniProtKB-UniRule"/>
</dbReference>
<dbReference type="PIRSF" id="PIRSF006078">
    <property type="entry name" value="GlxK"/>
    <property type="match status" value="1"/>
</dbReference>
<dbReference type="InterPro" id="IPR036129">
    <property type="entry name" value="Glycerate_kinase_sf"/>
</dbReference>
<dbReference type="STRING" id="1052260.SAMN05660199_01143"/>
<protein>
    <submittedName>
        <fullName evidence="5">Glycerate kinase</fullName>
    </submittedName>
</protein>
<proteinExistence type="inferred from homology"/>
<dbReference type="Gene3D" id="3.40.50.10350">
    <property type="entry name" value="Glycerate kinase, domain 1"/>
    <property type="match status" value="1"/>
</dbReference>
<comment type="similarity">
    <text evidence="1 4">Belongs to the glycerate kinase type-1 family.</text>
</comment>
<dbReference type="AlphaFoldDB" id="A0A1H0G5H8"/>
<name>A0A1H0G5H8_9ACTN</name>
<evidence type="ECO:0000256" key="1">
    <source>
        <dbReference type="ARBA" id="ARBA00006284"/>
    </source>
</evidence>
<evidence type="ECO:0000256" key="4">
    <source>
        <dbReference type="PIRNR" id="PIRNR006078"/>
    </source>
</evidence>
<sequence length="390" mass="39861">MGERPLRVAVAPDKFKGSLSAAAVAEAMTRGIHRAASAAEVRSIAVADGGEGTLAAVAAAGALLVPTRVTGPTGRPVDTHVAVLDRTAYVELADCCGLQRLPGGKLAPLRAGTRGAGEAVLCALAQDVDTVVVGVGGSASTDGGIGFLDALGFHPHAQDGAPLAATVENLHLVTGFTAHHVPEHLASIPLVIATDVSNPMIGPEGAAHVFGPQKGANPEQVRFLEDQLAHLAAVYAAEARDPELAERPGTGAAGGIAAAAVALLGASIKSGAQAVLQLSRAAETIDWADLVFIGEGSLDEQTLRGKAPSEVAALAQAHRTPAYAVAGRIDAPLPALRARGIADQVSLVELARLDQSDTYAHAERLIASATAQLVERHRFRSSRQHLEEIS</sequence>
<keyword evidence="3 4" id="KW-0418">Kinase</keyword>
<dbReference type="InterPro" id="IPR018197">
    <property type="entry name" value="Glycerate_kinase_RE-like"/>
</dbReference>
<organism evidence="5 6">
    <name type="scientific">Klenkia soli</name>
    <dbReference type="NCBI Taxonomy" id="1052260"/>
    <lineage>
        <taxon>Bacteria</taxon>
        <taxon>Bacillati</taxon>
        <taxon>Actinomycetota</taxon>
        <taxon>Actinomycetes</taxon>
        <taxon>Geodermatophilales</taxon>
        <taxon>Geodermatophilaceae</taxon>
        <taxon>Klenkia</taxon>
    </lineage>
</organism>
<evidence type="ECO:0000313" key="6">
    <source>
        <dbReference type="Proteomes" id="UP000199088"/>
    </source>
</evidence>
<dbReference type="Gene3D" id="3.90.1510.10">
    <property type="entry name" value="Glycerate kinase, domain 2"/>
    <property type="match status" value="1"/>
</dbReference>
<keyword evidence="6" id="KW-1185">Reference proteome</keyword>
<dbReference type="PANTHER" id="PTHR21599">
    <property type="entry name" value="GLYCERATE KINASE"/>
    <property type="match status" value="1"/>
</dbReference>
<dbReference type="GO" id="GO:0031388">
    <property type="term" value="P:organic acid phosphorylation"/>
    <property type="evidence" value="ECO:0007669"/>
    <property type="project" value="UniProtKB-UniRule"/>
</dbReference>
<keyword evidence="2 4" id="KW-0808">Transferase</keyword>
<dbReference type="Proteomes" id="UP000199088">
    <property type="component" value="Unassembled WGS sequence"/>
</dbReference>
<dbReference type="Pfam" id="PF02595">
    <property type="entry name" value="Gly_kinase"/>
    <property type="match status" value="1"/>
</dbReference>